<dbReference type="GO" id="GO:0005634">
    <property type="term" value="C:nucleus"/>
    <property type="evidence" value="ECO:0007669"/>
    <property type="project" value="TreeGrafter"/>
</dbReference>
<evidence type="ECO:0000256" key="3">
    <source>
        <dbReference type="ARBA" id="ARBA00023602"/>
    </source>
</evidence>
<comment type="similarity">
    <text evidence="3">Belongs to the TTC4 family.</text>
</comment>
<organism evidence="6">
    <name type="scientific">Noctiluca scintillans</name>
    <name type="common">Sea sparkle</name>
    <name type="synonym">Red tide dinoflagellate</name>
    <dbReference type="NCBI Taxonomy" id="2966"/>
    <lineage>
        <taxon>Eukaryota</taxon>
        <taxon>Sar</taxon>
        <taxon>Alveolata</taxon>
        <taxon>Dinophyceae</taxon>
        <taxon>Noctilucales</taxon>
        <taxon>Noctilucaceae</taxon>
        <taxon>Noctiluca</taxon>
    </lineage>
</organism>
<gene>
    <name evidence="6" type="ORF">NSCI0253_LOCUS11104</name>
</gene>
<dbReference type="CDD" id="cd21377">
    <property type="entry name" value="CTWD_Cns1-like"/>
    <property type="match status" value="1"/>
</dbReference>
<evidence type="ECO:0000313" key="6">
    <source>
        <dbReference type="EMBL" id="CAD8836756.1"/>
    </source>
</evidence>
<dbReference type="InterPro" id="IPR044059">
    <property type="entry name" value="Csn1/TTC4_wheel"/>
</dbReference>
<dbReference type="EMBL" id="HBFQ01015986">
    <property type="protein sequence ID" value="CAD8836756.1"/>
    <property type="molecule type" value="Transcribed_RNA"/>
</dbReference>
<keyword evidence="1" id="KW-0677">Repeat</keyword>
<dbReference type="InterPro" id="IPR019734">
    <property type="entry name" value="TPR_rpt"/>
</dbReference>
<dbReference type="AlphaFoldDB" id="A0A7S1F1G8"/>
<evidence type="ECO:0000256" key="1">
    <source>
        <dbReference type="ARBA" id="ARBA00022737"/>
    </source>
</evidence>
<dbReference type="GO" id="GO:0005829">
    <property type="term" value="C:cytosol"/>
    <property type="evidence" value="ECO:0007669"/>
    <property type="project" value="TreeGrafter"/>
</dbReference>
<evidence type="ECO:0000256" key="4">
    <source>
        <dbReference type="PROSITE-ProRule" id="PRU00339"/>
    </source>
</evidence>
<dbReference type="PANTHER" id="PTHR46035:SF1">
    <property type="entry name" value="TETRATRICOPEPTIDE REPEAT PROTEIN 4"/>
    <property type="match status" value="1"/>
</dbReference>
<proteinExistence type="inferred from homology"/>
<dbReference type="Pfam" id="PF18972">
    <property type="entry name" value="Wheel"/>
    <property type="match status" value="1"/>
</dbReference>
<dbReference type="GO" id="GO:0051879">
    <property type="term" value="F:Hsp90 protein binding"/>
    <property type="evidence" value="ECO:0007669"/>
    <property type="project" value="InterPro"/>
</dbReference>
<reference evidence="6" key="1">
    <citation type="submission" date="2021-01" db="EMBL/GenBank/DDBJ databases">
        <authorList>
            <person name="Corre E."/>
            <person name="Pelletier E."/>
            <person name="Niang G."/>
            <person name="Scheremetjew M."/>
            <person name="Finn R."/>
            <person name="Kale V."/>
            <person name="Holt S."/>
            <person name="Cochrane G."/>
            <person name="Meng A."/>
            <person name="Brown T."/>
            <person name="Cohen L."/>
        </authorList>
    </citation>
    <scope>NUCLEOTIDE SEQUENCE</scope>
</reference>
<sequence length="361" mass="40921">MPEDEFGEYSVLQPWTLNDFREHPLFMKPEDVPADISLNPHLEGLRQLLYADEPPADMAEKFRQMGNDYFRETPTDLSTQNALLCYTRGLEMECGDKALESQLYSNRSAVSLRLKEYGKAVDDARFALKLDPSNVKAHFRAARASKELGLTAQGLKFVDAALRQQPGDKQLGDLRKTLQQMLKKEDAAREAARRADEEASRDWAAAGETVRKLLAKRGITLGKPLYDVAMYAQQGGGKLVPLQSSEEEALQWPCVFVYDEHGQSDFVAVFDERCALEDQLEEMFPAVGTVDWDQEGKYVWDRLSAYLEYWEQKESRVKRVDITEALAPQLEGLRVSACLVFHILVRDSPAEGSFVNVHHLK</sequence>
<dbReference type="SMART" id="SM00028">
    <property type="entry name" value="TPR"/>
    <property type="match status" value="2"/>
</dbReference>
<dbReference type="PROSITE" id="PS50005">
    <property type="entry name" value="TPR"/>
    <property type="match status" value="1"/>
</dbReference>
<dbReference type="Gene3D" id="1.25.40.10">
    <property type="entry name" value="Tetratricopeptide repeat domain"/>
    <property type="match status" value="1"/>
</dbReference>
<dbReference type="SUPFAM" id="SSF48452">
    <property type="entry name" value="TPR-like"/>
    <property type="match status" value="1"/>
</dbReference>
<name>A0A7S1F1G8_NOCSC</name>
<feature type="repeat" description="TPR" evidence="4">
    <location>
        <begin position="101"/>
        <end position="134"/>
    </location>
</feature>
<feature type="domain" description="Cns1/TTC4 wheel" evidence="5">
    <location>
        <begin position="245"/>
        <end position="347"/>
    </location>
</feature>
<dbReference type="InterPro" id="IPR011990">
    <property type="entry name" value="TPR-like_helical_dom_sf"/>
</dbReference>
<evidence type="ECO:0000256" key="2">
    <source>
        <dbReference type="ARBA" id="ARBA00022803"/>
    </source>
</evidence>
<dbReference type="GO" id="GO:0030544">
    <property type="term" value="F:Hsp70 protein binding"/>
    <property type="evidence" value="ECO:0007669"/>
    <property type="project" value="TreeGrafter"/>
</dbReference>
<protein>
    <recommendedName>
        <fullName evidence="5">Cns1/TTC4 wheel domain-containing protein</fullName>
    </recommendedName>
</protein>
<keyword evidence="2 4" id="KW-0802">TPR repeat</keyword>
<accession>A0A7S1F1G8</accession>
<dbReference type="PANTHER" id="PTHR46035">
    <property type="entry name" value="TETRATRICOPEPTIDE REPEAT PROTEIN 4"/>
    <property type="match status" value="1"/>
</dbReference>
<dbReference type="GO" id="GO:0006457">
    <property type="term" value="P:protein folding"/>
    <property type="evidence" value="ECO:0007669"/>
    <property type="project" value="TreeGrafter"/>
</dbReference>
<evidence type="ECO:0000259" key="5">
    <source>
        <dbReference type="Pfam" id="PF18972"/>
    </source>
</evidence>